<accession>A0A917CWH0</accession>
<evidence type="ECO:0008006" key="5">
    <source>
        <dbReference type="Google" id="ProtNLM"/>
    </source>
</evidence>
<protein>
    <recommendedName>
        <fullName evidence="5">Lipoprotein</fullName>
    </recommendedName>
</protein>
<organism evidence="3 4">
    <name type="scientific">Rhodococcoides trifolii</name>
    <dbReference type="NCBI Taxonomy" id="908250"/>
    <lineage>
        <taxon>Bacteria</taxon>
        <taxon>Bacillati</taxon>
        <taxon>Actinomycetota</taxon>
        <taxon>Actinomycetes</taxon>
        <taxon>Mycobacteriales</taxon>
        <taxon>Nocardiaceae</taxon>
        <taxon>Rhodococcoides</taxon>
    </lineage>
</organism>
<reference evidence="3" key="1">
    <citation type="journal article" date="2014" name="Int. J. Syst. Evol. Microbiol.">
        <title>Complete genome sequence of Corynebacterium casei LMG S-19264T (=DSM 44701T), isolated from a smear-ripened cheese.</title>
        <authorList>
            <consortium name="US DOE Joint Genome Institute (JGI-PGF)"/>
            <person name="Walter F."/>
            <person name="Albersmeier A."/>
            <person name="Kalinowski J."/>
            <person name="Ruckert C."/>
        </authorList>
    </citation>
    <scope>NUCLEOTIDE SEQUENCE</scope>
    <source>
        <strain evidence="3">CCM 7905</strain>
    </source>
</reference>
<evidence type="ECO:0000256" key="1">
    <source>
        <dbReference type="SAM" id="MobiDB-lite"/>
    </source>
</evidence>
<dbReference type="Proteomes" id="UP000654257">
    <property type="component" value="Unassembled WGS sequence"/>
</dbReference>
<keyword evidence="4" id="KW-1185">Reference proteome</keyword>
<comment type="caution">
    <text evidence="3">The sequence shown here is derived from an EMBL/GenBank/DDBJ whole genome shotgun (WGS) entry which is preliminary data.</text>
</comment>
<reference evidence="3" key="2">
    <citation type="submission" date="2020-09" db="EMBL/GenBank/DDBJ databases">
        <authorList>
            <person name="Sun Q."/>
            <person name="Sedlacek I."/>
        </authorList>
    </citation>
    <scope>NUCLEOTIDE SEQUENCE</scope>
    <source>
        <strain evidence="3">CCM 7905</strain>
    </source>
</reference>
<gene>
    <name evidence="3" type="ORF">GCM10007304_11110</name>
</gene>
<feature type="region of interest" description="Disordered" evidence="1">
    <location>
        <begin position="34"/>
        <end position="66"/>
    </location>
</feature>
<sequence length="180" mass="19370">MSDVKSLLLACSLILLVLGVTSCSNNVQQASGPILSSNTASSTTETTTVAPITTQSSKSVPEPTATEATTYEAPAIEYVEPYIVDCQPGMGPIETFWSDGTQTGWSDYCQAVHDESLRGEVEANTAVCETDLCVYPNGASYPNPNYRVVPTPSPWVQGQLDWQNCLDAGNTQEYCRMTLN</sequence>
<dbReference type="AlphaFoldDB" id="A0A917CWH0"/>
<keyword evidence="2" id="KW-0732">Signal</keyword>
<dbReference type="PROSITE" id="PS51257">
    <property type="entry name" value="PROKAR_LIPOPROTEIN"/>
    <property type="match status" value="1"/>
</dbReference>
<dbReference type="EMBL" id="BMCU01000001">
    <property type="protein sequence ID" value="GGF98971.1"/>
    <property type="molecule type" value="Genomic_DNA"/>
</dbReference>
<proteinExistence type="predicted"/>
<name>A0A917CWH0_9NOCA</name>
<feature type="signal peptide" evidence="2">
    <location>
        <begin position="1"/>
        <end position="29"/>
    </location>
</feature>
<feature type="chain" id="PRO_5037939687" description="Lipoprotein" evidence="2">
    <location>
        <begin position="30"/>
        <end position="180"/>
    </location>
</feature>
<evidence type="ECO:0000313" key="3">
    <source>
        <dbReference type="EMBL" id="GGF98971.1"/>
    </source>
</evidence>
<feature type="compositionally biased region" description="Low complexity" evidence="1">
    <location>
        <begin position="36"/>
        <end position="54"/>
    </location>
</feature>
<evidence type="ECO:0000313" key="4">
    <source>
        <dbReference type="Proteomes" id="UP000654257"/>
    </source>
</evidence>
<evidence type="ECO:0000256" key="2">
    <source>
        <dbReference type="SAM" id="SignalP"/>
    </source>
</evidence>